<accession>A0ACC3SR31</accession>
<evidence type="ECO:0000313" key="2">
    <source>
        <dbReference type="Proteomes" id="UP001433508"/>
    </source>
</evidence>
<comment type="caution">
    <text evidence="1">The sequence shown here is derived from an EMBL/GenBank/DDBJ whole genome shotgun (WGS) entry which is preliminary data.</text>
</comment>
<reference evidence="2" key="1">
    <citation type="journal article" date="2024" name="Front. Bioeng. Biotechnol.">
        <title>Genome-scale model development and genomic sequencing of the oleaginous clade Lipomyces.</title>
        <authorList>
            <person name="Czajka J.J."/>
            <person name="Han Y."/>
            <person name="Kim J."/>
            <person name="Mondo S.J."/>
            <person name="Hofstad B.A."/>
            <person name="Robles A."/>
            <person name="Haridas S."/>
            <person name="Riley R."/>
            <person name="LaButti K."/>
            <person name="Pangilinan J."/>
            <person name="Andreopoulos W."/>
            <person name="Lipzen A."/>
            <person name="Yan J."/>
            <person name="Wang M."/>
            <person name="Ng V."/>
            <person name="Grigoriev I.V."/>
            <person name="Spatafora J.W."/>
            <person name="Magnuson J.K."/>
            <person name="Baker S.E."/>
            <person name="Pomraning K.R."/>
        </authorList>
    </citation>
    <scope>NUCLEOTIDE SEQUENCE [LARGE SCALE GENOMIC DNA]</scope>
    <source>
        <strain evidence="2">CBS 7786</strain>
    </source>
</reference>
<dbReference type="EMBL" id="MU971518">
    <property type="protein sequence ID" value="KAK9234090.1"/>
    <property type="molecule type" value="Genomic_DNA"/>
</dbReference>
<protein>
    <submittedName>
        <fullName evidence="1">Uncharacterized protein</fullName>
    </submittedName>
</protein>
<organism evidence="1 2">
    <name type="scientific">Lipomyces kononenkoae</name>
    <name type="common">Yeast</name>
    <dbReference type="NCBI Taxonomy" id="34357"/>
    <lineage>
        <taxon>Eukaryota</taxon>
        <taxon>Fungi</taxon>
        <taxon>Dikarya</taxon>
        <taxon>Ascomycota</taxon>
        <taxon>Saccharomycotina</taxon>
        <taxon>Lipomycetes</taxon>
        <taxon>Lipomycetales</taxon>
        <taxon>Lipomycetaceae</taxon>
        <taxon>Lipomyces</taxon>
    </lineage>
</organism>
<sequence length="329" mass="37749">MPARSKRSKANRENSRTKYRIDAQTGMEKPELSKPLGDFDLAEDEIQAEYDGTESQRRRPNTKLVYFAEADESLKGTIYIGGSERTQRRWGAKFKSNVNMRSLFEYNFGSSKQDTDSADGAADMSEEPMNVEYQSSVKDHVPAEDEAYSMDEHAQDKTAGEVVEPITDDSVNLNSARSWSESLAKLQALRNPKLSDSEVKNLDAIKNYFEDRLKGLTTLHSSLNISQYSYRKGKYQARLVRNWAIHFQRTGQLPVASQRGKHANRQSPLSDEDIKRKCLTFFRGLRPNNRTAQTLKKFYEDEHTTVTRHLRNWGFSLGRHSKDVYFDGH</sequence>
<name>A0ACC3SR31_LIPKO</name>
<dbReference type="Proteomes" id="UP001433508">
    <property type="component" value="Unassembled WGS sequence"/>
</dbReference>
<gene>
    <name evidence="1" type="ORF">V1525DRAFT_83760</name>
</gene>
<keyword evidence="2" id="KW-1185">Reference proteome</keyword>
<evidence type="ECO:0000313" key="1">
    <source>
        <dbReference type="EMBL" id="KAK9234090.1"/>
    </source>
</evidence>
<proteinExistence type="predicted"/>